<dbReference type="EMBL" id="LZPO01017333">
    <property type="protein sequence ID" value="OBS80601.1"/>
    <property type="molecule type" value="Genomic_DNA"/>
</dbReference>
<dbReference type="Proteomes" id="UP000092124">
    <property type="component" value="Unassembled WGS sequence"/>
</dbReference>
<name>A0A1A6HQR9_NEOLE</name>
<dbReference type="AlphaFoldDB" id="A0A1A6HQR9"/>
<gene>
    <name evidence="1" type="ORF">A6R68_21197</name>
</gene>
<proteinExistence type="predicted"/>
<reference evidence="1 2" key="1">
    <citation type="submission" date="2016-06" db="EMBL/GenBank/DDBJ databases">
        <title>The Draft Genome Sequence and Annotation of the Desert Woodrat Neotoma lepida.</title>
        <authorList>
            <person name="Campbell M."/>
            <person name="Oakeson K.F."/>
            <person name="Yandell M."/>
            <person name="Halpert J.R."/>
            <person name="Dearing D."/>
        </authorList>
    </citation>
    <scope>NUCLEOTIDE SEQUENCE [LARGE SCALE GENOMIC DNA]</scope>
    <source>
        <strain evidence="1">417</strain>
        <tissue evidence="1">Liver</tissue>
    </source>
</reference>
<keyword evidence="2" id="KW-1185">Reference proteome</keyword>
<accession>A0A1A6HQR9</accession>
<evidence type="ECO:0000313" key="1">
    <source>
        <dbReference type="EMBL" id="OBS80601.1"/>
    </source>
</evidence>
<evidence type="ECO:0000313" key="2">
    <source>
        <dbReference type="Proteomes" id="UP000092124"/>
    </source>
</evidence>
<organism evidence="1 2">
    <name type="scientific">Neotoma lepida</name>
    <name type="common">Desert woodrat</name>
    <dbReference type="NCBI Taxonomy" id="56216"/>
    <lineage>
        <taxon>Eukaryota</taxon>
        <taxon>Metazoa</taxon>
        <taxon>Chordata</taxon>
        <taxon>Craniata</taxon>
        <taxon>Vertebrata</taxon>
        <taxon>Euteleostomi</taxon>
        <taxon>Mammalia</taxon>
        <taxon>Eutheria</taxon>
        <taxon>Euarchontoglires</taxon>
        <taxon>Glires</taxon>
        <taxon>Rodentia</taxon>
        <taxon>Myomorpha</taxon>
        <taxon>Muroidea</taxon>
        <taxon>Cricetidae</taxon>
        <taxon>Neotominae</taxon>
        <taxon>Neotoma</taxon>
    </lineage>
</organism>
<sequence>MLLTPSSLTPSFLTPSPHSFLPHPRCPFYREESTAQYSAGLQSYSSLTLLRSLSV</sequence>
<comment type="caution">
    <text evidence="1">The sequence shown here is derived from an EMBL/GenBank/DDBJ whole genome shotgun (WGS) entry which is preliminary data.</text>
</comment>
<protein>
    <submittedName>
        <fullName evidence="1">Uncharacterized protein</fullName>
    </submittedName>
</protein>